<accession>A0A1F4VF37</accession>
<keyword evidence="2" id="KW-1133">Transmembrane helix</keyword>
<dbReference type="Gene3D" id="2.40.260.10">
    <property type="entry name" value="Sortase"/>
    <property type="match status" value="1"/>
</dbReference>
<evidence type="ECO:0008006" key="5">
    <source>
        <dbReference type="Google" id="ProtNLM"/>
    </source>
</evidence>
<gene>
    <name evidence="3" type="ORF">A3A78_01335</name>
</gene>
<evidence type="ECO:0000256" key="2">
    <source>
        <dbReference type="SAM" id="Phobius"/>
    </source>
</evidence>
<dbReference type="GO" id="GO:0016787">
    <property type="term" value="F:hydrolase activity"/>
    <property type="evidence" value="ECO:0007669"/>
    <property type="project" value="UniProtKB-KW"/>
</dbReference>
<dbReference type="Pfam" id="PF04203">
    <property type="entry name" value="Sortase"/>
    <property type="match status" value="1"/>
</dbReference>
<organism evidence="3 4">
    <name type="scientific">candidate division WWE3 bacterium RIFCSPLOWO2_01_FULL_41_18</name>
    <dbReference type="NCBI Taxonomy" id="1802625"/>
    <lineage>
        <taxon>Bacteria</taxon>
        <taxon>Katanobacteria</taxon>
    </lineage>
</organism>
<keyword evidence="2" id="KW-0472">Membrane</keyword>
<dbReference type="SUPFAM" id="SSF63817">
    <property type="entry name" value="Sortase"/>
    <property type="match status" value="1"/>
</dbReference>
<evidence type="ECO:0000256" key="1">
    <source>
        <dbReference type="ARBA" id="ARBA00022801"/>
    </source>
</evidence>
<evidence type="ECO:0000313" key="4">
    <source>
        <dbReference type="Proteomes" id="UP000176504"/>
    </source>
</evidence>
<feature type="transmembrane region" description="Helical" evidence="2">
    <location>
        <begin position="27"/>
        <end position="49"/>
    </location>
</feature>
<evidence type="ECO:0000313" key="3">
    <source>
        <dbReference type="EMBL" id="OGC55578.1"/>
    </source>
</evidence>
<reference evidence="3 4" key="1">
    <citation type="journal article" date="2016" name="Nat. Commun.">
        <title>Thousands of microbial genomes shed light on interconnected biogeochemical processes in an aquifer system.</title>
        <authorList>
            <person name="Anantharaman K."/>
            <person name="Brown C.T."/>
            <person name="Hug L.A."/>
            <person name="Sharon I."/>
            <person name="Castelle C.J."/>
            <person name="Probst A.J."/>
            <person name="Thomas B.C."/>
            <person name="Singh A."/>
            <person name="Wilkins M.J."/>
            <person name="Karaoz U."/>
            <person name="Brodie E.L."/>
            <person name="Williams K.H."/>
            <person name="Hubbard S.S."/>
            <person name="Banfield J.F."/>
        </authorList>
    </citation>
    <scope>NUCLEOTIDE SEQUENCE [LARGE SCALE GENOMIC DNA]</scope>
</reference>
<sequence>MTVTKGFGRFERKDDILGFIMSKFKVFLARFLANLLILGGFAVLGYTYIPILVGEVWYQLKVFKKQEYSLGASTGSGQASVFARYLSSKPIKIVPVNREFSIVIEKIDVNAPIVPNVSVIDEKAYKESLKSGVAHAAGTAFPGEKGNVYLFAHSSLNFFELGKYATTFNLLRKLEKGDKVHIFYQNKDYIYEVIGKEVVKGFDTKPLTRKVLDPTLTLQTCDPPGTTINRLVVTAKLIEVGSFGYFDSGLFTSSRAPSVIDTTLYQLHTDQFDY</sequence>
<proteinExistence type="predicted"/>
<dbReference type="InterPro" id="IPR023365">
    <property type="entry name" value="Sortase_dom-sf"/>
</dbReference>
<name>A0A1F4VF37_UNCKA</name>
<protein>
    <recommendedName>
        <fullName evidence="5">Sortase</fullName>
    </recommendedName>
</protein>
<comment type="caution">
    <text evidence="3">The sequence shown here is derived from an EMBL/GenBank/DDBJ whole genome shotgun (WGS) entry which is preliminary data.</text>
</comment>
<dbReference type="EMBL" id="MEVI01000002">
    <property type="protein sequence ID" value="OGC55578.1"/>
    <property type="molecule type" value="Genomic_DNA"/>
</dbReference>
<dbReference type="NCBIfam" id="TIGR01076">
    <property type="entry name" value="sortase_fam"/>
    <property type="match status" value="1"/>
</dbReference>
<dbReference type="Proteomes" id="UP000176504">
    <property type="component" value="Unassembled WGS sequence"/>
</dbReference>
<dbReference type="AlphaFoldDB" id="A0A1F4VF37"/>
<dbReference type="InterPro" id="IPR005754">
    <property type="entry name" value="Sortase"/>
</dbReference>
<keyword evidence="2" id="KW-0812">Transmembrane</keyword>
<keyword evidence="1" id="KW-0378">Hydrolase</keyword>